<keyword evidence="3" id="KW-1185">Reference proteome</keyword>
<keyword evidence="1" id="KW-1133">Transmembrane helix</keyword>
<protein>
    <submittedName>
        <fullName evidence="2">Transmembrane family 220, helix</fullName>
    </submittedName>
</protein>
<accession>A0A1I0ZKI5</accession>
<feature type="transmembrane region" description="Helical" evidence="1">
    <location>
        <begin position="7"/>
        <end position="24"/>
    </location>
</feature>
<proteinExistence type="predicted"/>
<dbReference type="RefSeq" id="WP_092896856.1">
    <property type="nucleotide sequence ID" value="NZ_CAXBKE010000014.1"/>
</dbReference>
<gene>
    <name evidence="2" type="ORF">SAMN04489723_106168</name>
</gene>
<keyword evidence="1 2" id="KW-0812">Transmembrane</keyword>
<evidence type="ECO:0000313" key="2">
    <source>
        <dbReference type="EMBL" id="SFB26279.1"/>
    </source>
</evidence>
<evidence type="ECO:0000256" key="1">
    <source>
        <dbReference type="SAM" id="Phobius"/>
    </source>
</evidence>
<evidence type="ECO:0000313" key="3">
    <source>
        <dbReference type="Proteomes" id="UP000198790"/>
    </source>
</evidence>
<organism evidence="2 3">
    <name type="scientific">Algoriphagus aquimarinus</name>
    <dbReference type="NCBI Taxonomy" id="237018"/>
    <lineage>
        <taxon>Bacteria</taxon>
        <taxon>Pseudomonadati</taxon>
        <taxon>Bacteroidota</taxon>
        <taxon>Cytophagia</taxon>
        <taxon>Cytophagales</taxon>
        <taxon>Cyclobacteriaceae</taxon>
        <taxon>Algoriphagus</taxon>
    </lineage>
</organism>
<dbReference type="PANTHER" id="PTHR34262">
    <property type="entry name" value="TRANSMEMBRANE PROTEIN 220"/>
    <property type="match status" value="1"/>
</dbReference>
<dbReference type="InterPro" id="IPR029377">
    <property type="entry name" value="TMEM220"/>
</dbReference>
<dbReference type="STRING" id="237018.SAMN04489723_106168"/>
<feature type="transmembrane region" description="Helical" evidence="1">
    <location>
        <begin position="53"/>
        <end position="70"/>
    </location>
</feature>
<sequence>MKFNKIYFGIWIFIFALFAFWQFNDPDPEVWVSIYGVAMIFCLLGTRGIFPKIPLTILAIGCIVGAIYYWQGDVGSWVSQEVEQHNLSMKTQSMEESRETFGLVIILIVMLPALWKAWKK</sequence>
<name>A0A1I0ZKI5_9BACT</name>
<dbReference type="OrthoDB" id="329078at2"/>
<dbReference type="AlphaFoldDB" id="A0A1I0ZKI5"/>
<feature type="transmembrane region" description="Helical" evidence="1">
    <location>
        <begin position="100"/>
        <end position="118"/>
    </location>
</feature>
<dbReference type="Pfam" id="PF15071">
    <property type="entry name" value="TMEM220"/>
    <property type="match status" value="1"/>
</dbReference>
<dbReference type="EMBL" id="FOKK01000006">
    <property type="protein sequence ID" value="SFB26279.1"/>
    <property type="molecule type" value="Genomic_DNA"/>
</dbReference>
<dbReference type="Proteomes" id="UP000198790">
    <property type="component" value="Unassembled WGS sequence"/>
</dbReference>
<dbReference type="PANTHER" id="PTHR34262:SF1">
    <property type="entry name" value="TRANSMEMBRANE PROTEIN 220"/>
    <property type="match status" value="1"/>
</dbReference>
<keyword evidence="1" id="KW-0472">Membrane</keyword>
<feature type="transmembrane region" description="Helical" evidence="1">
    <location>
        <begin position="30"/>
        <end position="46"/>
    </location>
</feature>
<reference evidence="2 3" key="1">
    <citation type="submission" date="2016-10" db="EMBL/GenBank/DDBJ databases">
        <authorList>
            <person name="de Groot N.N."/>
        </authorList>
    </citation>
    <scope>NUCLEOTIDE SEQUENCE [LARGE SCALE GENOMIC DNA]</scope>
    <source>
        <strain evidence="2 3">DSM 23399</strain>
    </source>
</reference>